<dbReference type="InterPro" id="IPR005876">
    <property type="entry name" value="Co_trans_ATP-bd"/>
</dbReference>
<dbReference type="InterPro" id="IPR003593">
    <property type="entry name" value="AAA+_ATPase"/>
</dbReference>
<keyword evidence="8 9" id="KW-0472">Membrane</keyword>
<keyword evidence="7" id="KW-1278">Translocase</keyword>
<organism evidence="11 12">
    <name type="scientific">Dongia soli</name>
    <dbReference type="NCBI Taxonomy" id="600628"/>
    <lineage>
        <taxon>Bacteria</taxon>
        <taxon>Pseudomonadati</taxon>
        <taxon>Pseudomonadota</taxon>
        <taxon>Alphaproteobacteria</taxon>
        <taxon>Rhodospirillales</taxon>
        <taxon>Dongiaceae</taxon>
        <taxon>Dongia</taxon>
    </lineage>
</organism>
<evidence type="ECO:0000256" key="7">
    <source>
        <dbReference type="ARBA" id="ARBA00022967"/>
    </source>
</evidence>
<evidence type="ECO:0000256" key="6">
    <source>
        <dbReference type="ARBA" id="ARBA00022840"/>
    </source>
</evidence>
<dbReference type="InterPro" id="IPR027417">
    <property type="entry name" value="P-loop_NTPase"/>
</dbReference>
<dbReference type="InterPro" id="IPR050095">
    <property type="entry name" value="ECF_ABC_transporter_ATP-bd"/>
</dbReference>
<reference evidence="11 12" key="1">
    <citation type="journal article" date="2016" name="Antonie Van Leeuwenhoek">
        <title>Dongia soli sp. nov., isolated from soil from Dokdo, Korea.</title>
        <authorList>
            <person name="Kim D.U."/>
            <person name="Lee H."/>
            <person name="Kim H."/>
            <person name="Kim S.G."/>
            <person name="Ka J.O."/>
        </authorList>
    </citation>
    <scope>NUCLEOTIDE SEQUENCE [LARGE SCALE GENOMIC DNA]</scope>
    <source>
        <strain evidence="11 12">D78</strain>
    </source>
</reference>
<evidence type="ECO:0000313" key="12">
    <source>
        <dbReference type="Proteomes" id="UP001279642"/>
    </source>
</evidence>
<evidence type="ECO:0000259" key="10">
    <source>
        <dbReference type="PROSITE" id="PS50893"/>
    </source>
</evidence>
<dbReference type="InterPro" id="IPR003439">
    <property type="entry name" value="ABC_transporter-like_ATP-bd"/>
</dbReference>
<keyword evidence="12" id="KW-1185">Reference proteome</keyword>
<evidence type="ECO:0000313" key="11">
    <source>
        <dbReference type="EMBL" id="MDY0884584.1"/>
    </source>
</evidence>
<accession>A0ABU5EEY1</accession>
<gene>
    <name evidence="11" type="ORF">SMD27_17200</name>
</gene>
<comment type="caution">
    <text evidence="11">The sequence shown here is derived from an EMBL/GenBank/DDBJ whole genome shotgun (WGS) entry which is preliminary data.</text>
</comment>
<dbReference type="InterPro" id="IPR015856">
    <property type="entry name" value="ABC_transpr_CbiO/EcfA_su"/>
</dbReference>
<keyword evidence="3 9" id="KW-0813">Transport</keyword>
<dbReference type="NCBIfam" id="TIGR01166">
    <property type="entry name" value="cbiO"/>
    <property type="match status" value="1"/>
</dbReference>
<dbReference type="PROSITE" id="PS50893">
    <property type="entry name" value="ABC_TRANSPORTER_2"/>
    <property type="match status" value="1"/>
</dbReference>
<dbReference type="EMBL" id="JAXCLW010000005">
    <property type="protein sequence ID" value="MDY0884584.1"/>
    <property type="molecule type" value="Genomic_DNA"/>
</dbReference>
<evidence type="ECO:0000256" key="3">
    <source>
        <dbReference type="ARBA" id="ARBA00022448"/>
    </source>
</evidence>
<evidence type="ECO:0000256" key="9">
    <source>
        <dbReference type="RuleBase" id="RU364103"/>
    </source>
</evidence>
<dbReference type="SUPFAM" id="SSF52540">
    <property type="entry name" value="P-loop containing nucleoside triphosphate hydrolases"/>
    <property type="match status" value="1"/>
</dbReference>
<dbReference type="RefSeq" id="WP_320509657.1">
    <property type="nucleotide sequence ID" value="NZ_JAXCLW010000005.1"/>
</dbReference>
<dbReference type="PANTHER" id="PTHR43553:SF24">
    <property type="entry name" value="ENERGY-COUPLING FACTOR TRANSPORTER ATP-BINDING PROTEIN ECFA1"/>
    <property type="match status" value="1"/>
</dbReference>
<name>A0ABU5EEY1_9PROT</name>
<evidence type="ECO:0000256" key="8">
    <source>
        <dbReference type="ARBA" id="ARBA00023136"/>
    </source>
</evidence>
<evidence type="ECO:0000256" key="5">
    <source>
        <dbReference type="ARBA" id="ARBA00022741"/>
    </source>
</evidence>
<feature type="domain" description="ABC transporter" evidence="10">
    <location>
        <begin position="2"/>
        <end position="237"/>
    </location>
</feature>
<keyword evidence="4 9" id="KW-1003">Cell membrane</keyword>
<comment type="subcellular location">
    <subcellularLocation>
        <location evidence="1 9">Cell membrane</location>
        <topology evidence="1 9">Peripheral membrane protein</topology>
    </subcellularLocation>
</comment>
<keyword evidence="6 9" id="KW-0067">ATP-binding</keyword>
<dbReference type="GO" id="GO:0005524">
    <property type="term" value="F:ATP binding"/>
    <property type="evidence" value="ECO:0007669"/>
    <property type="project" value="UniProtKB-KW"/>
</dbReference>
<protein>
    <recommendedName>
        <fullName evidence="9">ABC transporter ATP-binding protein</fullName>
    </recommendedName>
</protein>
<keyword evidence="5 9" id="KW-0547">Nucleotide-binding</keyword>
<proteinExistence type="inferred from homology"/>
<dbReference type="SMART" id="SM00382">
    <property type="entry name" value="AAA"/>
    <property type="match status" value="1"/>
</dbReference>
<sequence length="287" mass="31002">MLEIVAADYSYPGGIAAVSGIGLALQPGEKVAILGPNGAGKTTLLTLLNGTIRPDRGSVRLDGQEIRYDKAGLRHLRRQVGLVLQDPDDQLFAASVFEDVSFGPLNLGLAPNAARGQVDAALAAMRIEDLRDRPTHMLSFGQRKRVAIAGIVAMQPRYLLLDEPSAGLDPFSVSHLMAALRRIAGQETAILLTTHDIDMAYGWADRIVIFGEGRIACDGAPEDIFADRALLHRLHMRPPLIWEIAQAMRAAGMLPATGPLPRTRRDLLQLIGHETATMDRIAADLSV</sequence>
<dbReference type="Proteomes" id="UP001279642">
    <property type="component" value="Unassembled WGS sequence"/>
</dbReference>
<evidence type="ECO:0000256" key="2">
    <source>
        <dbReference type="ARBA" id="ARBA00005417"/>
    </source>
</evidence>
<dbReference type="InterPro" id="IPR017871">
    <property type="entry name" value="ABC_transporter-like_CS"/>
</dbReference>
<dbReference type="Gene3D" id="3.40.50.300">
    <property type="entry name" value="P-loop containing nucleotide triphosphate hydrolases"/>
    <property type="match status" value="1"/>
</dbReference>
<dbReference type="Pfam" id="PF00005">
    <property type="entry name" value="ABC_tran"/>
    <property type="match status" value="1"/>
</dbReference>
<dbReference type="PANTHER" id="PTHR43553">
    <property type="entry name" value="HEAVY METAL TRANSPORTER"/>
    <property type="match status" value="1"/>
</dbReference>
<evidence type="ECO:0000256" key="1">
    <source>
        <dbReference type="ARBA" id="ARBA00004202"/>
    </source>
</evidence>
<comment type="function">
    <text evidence="9">Part of an ABC transporter complex. Responsible for energy coupling to the transport system.</text>
</comment>
<evidence type="ECO:0000256" key="4">
    <source>
        <dbReference type="ARBA" id="ARBA00022475"/>
    </source>
</evidence>
<dbReference type="PROSITE" id="PS00211">
    <property type="entry name" value="ABC_TRANSPORTER_1"/>
    <property type="match status" value="1"/>
</dbReference>
<comment type="similarity">
    <text evidence="2 9">Belongs to the ABC transporter superfamily.</text>
</comment>
<dbReference type="CDD" id="cd03225">
    <property type="entry name" value="ABC_cobalt_CbiO_domain1"/>
    <property type="match status" value="1"/>
</dbReference>